<comment type="caution">
    <text evidence="2">The sequence shown here is derived from an EMBL/GenBank/DDBJ whole genome shotgun (WGS) entry which is preliminary data.</text>
</comment>
<dbReference type="EMBL" id="JACVVK020000276">
    <property type="protein sequence ID" value="KAK7480676.1"/>
    <property type="molecule type" value="Genomic_DNA"/>
</dbReference>
<name>A0ABD0K1A9_9CAEN</name>
<feature type="region of interest" description="Disordered" evidence="1">
    <location>
        <begin position="17"/>
        <end position="71"/>
    </location>
</feature>
<evidence type="ECO:0000313" key="2">
    <source>
        <dbReference type="EMBL" id="KAK7480676.1"/>
    </source>
</evidence>
<accession>A0ABD0K1A9</accession>
<sequence length="71" mass="8696">VTYLWLAVPLVDTKQRKEREGLNIEQTGRYETEEREELKVEQTGRYETEKGKRRNRESRKREEYEPRVLLV</sequence>
<feature type="non-terminal residue" evidence="2">
    <location>
        <position position="1"/>
    </location>
</feature>
<dbReference type="AlphaFoldDB" id="A0ABD0K1A9"/>
<evidence type="ECO:0000256" key="1">
    <source>
        <dbReference type="SAM" id="MobiDB-lite"/>
    </source>
</evidence>
<gene>
    <name evidence="2" type="ORF">BaRGS_00028044</name>
</gene>
<reference evidence="2 3" key="1">
    <citation type="journal article" date="2023" name="Sci. Data">
        <title>Genome assembly of the Korean intertidal mud-creeper Batillaria attramentaria.</title>
        <authorList>
            <person name="Patra A.K."/>
            <person name="Ho P.T."/>
            <person name="Jun S."/>
            <person name="Lee S.J."/>
            <person name="Kim Y."/>
            <person name="Won Y.J."/>
        </authorList>
    </citation>
    <scope>NUCLEOTIDE SEQUENCE [LARGE SCALE GENOMIC DNA]</scope>
    <source>
        <strain evidence="2">Wonlab-2016</strain>
    </source>
</reference>
<dbReference type="Proteomes" id="UP001519460">
    <property type="component" value="Unassembled WGS sequence"/>
</dbReference>
<feature type="compositionally biased region" description="Basic and acidic residues" evidence="1">
    <location>
        <begin position="17"/>
        <end position="50"/>
    </location>
</feature>
<keyword evidence="3" id="KW-1185">Reference proteome</keyword>
<organism evidence="2 3">
    <name type="scientific">Batillaria attramentaria</name>
    <dbReference type="NCBI Taxonomy" id="370345"/>
    <lineage>
        <taxon>Eukaryota</taxon>
        <taxon>Metazoa</taxon>
        <taxon>Spiralia</taxon>
        <taxon>Lophotrochozoa</taxon>
        <taxon>Mollusca</taxon>
        <taxon>Gastropoda</taxon>
        <taxon>Caenogastropoda</taxon>
        <taxon>Sorbeoconcha</taxon>
        <taxon>Cerithioidea</taxon>
        <taxon>Batillariidae</taxon>
        <taxon>Batillaria</taxon>
    </lineage>
</organism>
<proteinExistence type="predicted"/>
<protein>
    <submittedName>
        <fullName evidence="2">Uncharacterized protein</fullName>
    </submittedName>
</protein>
<feature type="compositionally biased region" description="Basic and acidic residues" evidence="1">
    <location>
        <begin position="59"/>
        <end position="71"/>
    </location>
</feature>
<evidence type="ECO:0000313" key="3">
    <source>
        <dbReference type="Proteomes" id="UP001519460"/>
    </source>
</evidence>